<feature type="signal peptide" evidence="3">
    <location>
        <begin position="1"/>
        <end position="23"/>
    </location>
</feature>
<evidence type="ECO:0000313" key="4">
    <source>
        <dbReference type="EMBL" id="AOR24540.1"/>
    </source>
</evidence>
<dbReference type="Pfam" id="PF01473">
    <property type="entry name" value="Choline_bind_1"/>
    <property type="match status" value="1"/>
</dbReference>
<keyword evidence="1" id="KW-0677">Repeat</keyword>
<dbReference type="Gene3D" id="2.20.120.10">
    <property type="entry name" value="Multimodular pneumococcal cell wall endolysin, domain 3"/>
    <property type="match status" value="1"/>
</dbReference>
<proteinExistence type="predicted"/>
<evidence type="ECO:0000313" key="5">
    <source>
        <dbReference type="Proteomes" id="UP000094652"/>
    </source>
</evidence>
<feature type="chain" id="PRO_5038441698" description="Cell wall-binding protein" evidence="3">
    <location>
        <begin position="24"/>
        <end position="235"/>
    </location>
</feature>
<keyword evidence="3" id="KW-0732">Signal</keyword>
<dbReference type="Pfam" id="PF19127">
    <property type="entry name" value="Choline_bind_3"/>
    <property type="match status" value="1"/>
</dbReference>
<dbReference type="EMBL" id="CP017253">
    <property type="protein sequence ID" value="AOR24540.1"/>
    <property type="molecule type" value="Genomic_DNA"/>
</dbReference>
<dbReference type="PROSITE" id="PS51170">
    <property type="entry name" value="CW"/>
    <property type="match status" value="2"/>
</dbReference>
<sequence length="235" mass="27425">MVKRIIKKSLLVLMTVCCLNILGFQSGLKVYATTLEDTKLTTNENKLDGEKFIKVCEEENLYKASVYNNIGRGIINFRFLDNIKLNNIKIDILNPNNDKKSANYVLDSKNSVILIDNLQAGLTKVIIKEKITEKEICKLYIDYNKNFNDNDEVGWVKSLGQWYFIDPSTRDRKTNWLLHNGHWYYLDEDGVMKNGWILYNDNWYYLNSKGVMQTGFIKDEKGDLYYLNEDGTLRV</sequence>
<name>A0A1D7XMY2_9CLOT</name>
<accession>A0A1D7XMY2</accession>
<dbReference type="RefSeq" id="WP_069680667.1">
    <property type="nucleotide sequence ID" value="NZ_CP017253.2"/>
</dbReference>
<keyword evidence="5" id="KW-1185">Reference proteome</keyword>
<dbReference type="AlphaFoldDB" id="A0A1D7XMY2"/>
<feature type="repeat" description="Cell wall-binding" evidence="2">
    <location>
        <begin position="173"/>
        <end position="192"/>
    </location>
</feature>
<gene>
    <name evidence="4" type="ORF">BGI42_12680</name>
</gene>
<dbReference type="SUPFAM" id="SSF69360">
    <property type="entry name" value="Cell wall binding repeat"/>
    <property type="match status" value="1"/>
</dbReference>
<feature type="repeat" description="Cell wall-binding" evidence="2">
    <location>
        <begin position="193"/>
        <end position="212"/>
    </location>
</feature>
<evidence type="ECO:0000256" key="3">
    <source>
        <dbReference type="SAM" id="SignalP"/>
    </source>
</evidence>
<evidence type="ECO:0000256" key="1">
    <source>
        <dbReference type="ARBA" id="ARBA00022737"/>
    </source>
</evidence>
<dbReference type="InterPro" id="IPR018337">
    <property type="entry name" value="Cell_wall/Cho-bd_repeat"/>
</dbReference>
<reference evidence="5" key="1">
    <citation type="submission" date="2016-09" db="EMBL/GenBank/DDBJ databases">
        <title>Genomics of Clostridium taeniosporum, an organism which forms endospores with ribbon-like appendages.</title>
        <authorList>
            <person name="Walker J.R."/>
        </authorList>
    </citation>
    <scope>NUCLEOTIDE SEQUENCE [LARGE SCALE GENOMIC DNA]</scope>
    <source>
        <strain evidence="5">1/k</strain>
    </source>
</reference>
<organism evidence="4 5">
    <name type="scientific">Clostridium taeniosporum</name>
    <dbReference type="NCBI Taxonomy" id="394958"/>
    <lineage>
        <taxon>Bacteria</taxon>
        <taxon>Bacillati</taxon>
        <taxon>Bacillota</taxon>
        <taxon>Clostridia</taxon>
        <taxon>Eubacteriales</taxon>
        <taxon>Clostridiaceae</taxon>
        <taxon>Clostridium</taxon>
    </lineage>
</organism>
<protein>
    <recommendedName>
        <fullName evidence="6">Cell wall-binding protein</fullName>
    </recommendedName>
</protein>
<dbReference type="KEGG" id="ctae:BGI42_12680"/>
<evidence type="ECO:0008006" key="6">
    <source>
        <dbReference type="Google" id="ProtNLM"/>
    </source>
</evidence>
<dbReference type="OrthoDB" id="2218672at2"/>
<dbReference type="Gene3D" id="2.10.270.10">
    <property type="entry name" value="Cholin Binding"/>
    <property type="match status" value="1"/>
</dbReference>
<dbReference type="STRING" id="394958.BGI42_12680"/>
<dbReference type="Proteomes" id="UP000094652">
    <property type="component" value="Chromosome"/>
</dbReference>
<evidence type="ECO:0000256" key="2">
    <source>
        <dbReference type="PROSITE-ProRule" id="PRU00591"/>
    </source>
</evidence>